<feature type="compositionally biased region" description="Polar residues" evidence="7">
    <location>
        <begin position="210"/>
        <end position="226"/>
    </location>
</feature>
<feature type="region of interest" description="Disordered" evidence="7">
    <location>
        <begin position="701"/>
        <end position="819"/>
    </location>
</feature>
<feature type="compositionally biased region" description="Low complexity" evidence="7">
    <location>
        <begin position="731"/>
        <end position="784"/>
    </location>
</feature>
<feature type="region of interest" description="Disordered" evidence="7">
    <location>
        <begin position="1"/>
        <end position="50"/>
    </location>
</feature>
<dbReference type="AlphaFoldDB" id="A0A6J1TD53"/>
<dbReference type="OrthoDB" id="10048604at2759"/>
<evidence type="ECO:0000256" key="6">
    <source>
        <dbReference type="ARBA" id="ARBA00023242"/>
    </source>
</evidence>
<comment type="subcellular location">
    <subcellularLocation>
        <location evidence="1">Nucleus</location>
    </subcellularLocation>
</comment>
<feature type="region of interest" description="Disordered" evidence="7">
    <location>
        <begin position="329"/>
        <end position="368"/>
    </location>
</feature>
<dbReference type="InterPro" id="IPR031963">
    <property type="entry name" value="SAP130_C"/>
</dbReference>
<comment type="similarity">
    <text evidence="2">Belongs to the SAP130 family.</text>
</comment>
<evidence type="ECO:0000313" key="9">
    <source>
        <dbReference type="Proteomes" id="UP000504606"/>
    </source>
</evidence>
<name>A0A6J1TD53_FRAOC</name>
<feature type="compositionally biased region" description="Low complexity" evidence="7">
    <location>
        <begin position="860"/>
        <end position="879"/>
    </location>
</feature>
<evidence type="ECO:0000256" key="4">
    <source>
        <dbReference type="ARBA" id="ARBA00023015"/>
    </source>
</evidence>
<evidence type="ECO:0000256" key="7">
    <source>
        <dbReference type="SAM" id="MobiDB-lite"/>
    </source>
</evidence>
<dbReference type="PANTHER" id="PTHR13497">
    <property type="entry name" value="HISTONE DEACETYLASE COMPLEX SUBUNIT SAP130"/>
    <property type="match status" value="1"/>
</dbReference>
<accession>A0A6J1TD53</accession>
<evidence type="ECO:0000256" key="2">
    <source>
        <dbReference type="ARBA" id="ARBA00007859"/>
    </source>
</evidence>
<feature type="domain" description="Histone deacetylase complex subunit SAP130 C-terminal" evidence="8">
    <location>
        <begin position="821"/>
        <end position="1124"/>
    </location>
</feature>
<keyword evidence="5" id="KW-0804">Transcription</keyword>
<dbReference type="GO" id="GO:0000122">
    <property type="term" value="P:negative regulation of transcription by RNA polymerase II"/>
    <property type="evidence" value="ECO:0007669"/>
    <property type="project" value="TreeGrafter"/>
</dbReference>
<feature type="compositionally biased region" description="Polar residues" evidence="7">
    <location>
        <begin position="785"/>
        <end position="800"/>
    </location>
</feature>
<evidence type="ECO:0000256" key="3">
    <source>
        <dbReference type="ARBA" id="ARBA00022491"/>
    </source>
</evidence>
<feature type="compositionally biased region" description="Polar residues" evidence="7">
    <location>
        <begin position="1"/>
        <end position="26"/>
    </location>
</feature>
<evidence type="ECO:0000256" key="1">
    <source>
        <dbReference type="ARBA" id="ARBA00004123"/>
    </source>
</evidence>
<gene>
    <name evidence="10" type="primary">LOC113214486</name>
</gene>
<dbReference type="GeneID" id="113214486"/>
<feature type="compositionally biased region" description="Pro residues" evidence="7">
    <location>
        <begin position="846"/>
        <end position="855"/>
    </location>
</feature>
<dbReference type="GO" id="GO:0070822">
    <property type="term" value="C:Sin3-type complex"/>
    <property type="evidence" value="ECO:0007669"/>
    <property type="project" value="TreeGrafter"/>
</dbReference>
<feature type="region of interest" description="Disordered" evidence="7">
    <location>
        <begin position="636"/>
        <end position="656"/>
    </location>
</feature>
<sequence length="1144" mass="117630">MQSSGPPSTTAGSAGPTNTTSQSVGTIATKPGKAGNVIRPGQQTSYHVPRGAAAVASIAMPRPSSLATVRAGPTGSLVSIRGSSRVPSPAPHQPGQQGPRTRPASSPAHSGTRPLTPQRSDTPRPALNTSLEKTFGKSTVPLAQVQARTTPLVGQGRIAAPPALSAQPVQIVTQAVTLATCPPVAQPGTPIQVVTQGVTPMQVVTQTAHGTSTSAGIQPTLSSVSSVAGKPRPISQGTQAGTVTTIPTNTPAVVLAAPARLASPGLIGVQTGTARLAVATALPASGARIVSPSARVPQGRTVTYTTPVRLGGRGVVSLHPVLGVAPLKPAPAPTSAASSQAQAGGQASGQVSVVTSQPTTLPSLQPAPVRTLPGQQKVMASAVVTVAAVGGGPLRSVVASVPPGVTAASSLAPVSSISTAPSSTSTAKAVAARPVAVAGQQVRPAPGQPSVYIQTAPHRASPGPAGERTGTFPIQPAAYFYEAPSGSFQVANVQGRTYAGGPPYIVQATTARPVAGGPQQLHAIASTAGPTASGAGTTSSVPVATSVVTSVVSSASGSAVSTITGSVVSTVTAGQPGQPPRFNSIMVLDPSRTALPIHAVVPAEGGATGTTYIAADGSLLPVQTLPVPVSGAATQAASNAPAASQSSTETQQSHAPTQIVTQVASVVSQAVTSSTTGHLPVQIQMVPTPVHIQMHPQTQAQMANPIQHSGAQTVTTSHVSVHASHPTSLASHQSSHVHPPSSTPSVSMSLALSHQVLSHSSSSHASSQPQPLPLPNSSLHPSSQTHTPQGPTSTTPSKLNASPRPSILRKRDNEGSPMKAAKNLTPLLQSMSSVNPIPVASLPSSVHPPSPPSPPKRPDSGGPQSSGSTTISATSSPGQESPPPGASQPPPSAASITAGLHAAGLHGTEMSPRKKPRKQQLTGNELQEHKASDEEMEFMAEDNGDDFPLNPQPQEPQQLHQQVLQQQQQSQQQQAALPPPPPAPREFTLKRPNISLLSTYRYSWKSRNNHFLRHSDVKPKDERRPSVNELASQRHIYQRLNGWKVHHLTAQMEDLADVESQVCQQLEAMLGVMERKAQQDEDKDVNRVSELIKGNMQRSRVIADQLREAKATVMKIFDHKPHVSDIIHRSSGKRERIFKKREKS</sequence>
<evidence type="ECO:0000256" key="5">
    <source>
        <dbReference type="ARBA" id="ARBA00023163"/>
    </source>
</evidence>
<dbReference type="KEGG" id="foc:113214486"/>
<feature type="compositionally biased region" description="Pro residues" evidence="7">
    <location>
        <begin position="880"/>
        <end position="892"/>
    </location>
</feature>
<protein>
    <submittedName>
        <fullName evidence="10">Mucin-5AC isoform X1</fullName>
    </submittedName>
</protein>
<feature type="compositionally biased region" description="Low complexity" evidence="7">
    <location>
        <begin position="636"/>
        <end position="653"/>
    </location>
</feature>
<proteinExistence type="inferred from homology"/>
<evidence type="ECO:0000259" key="8">
    <source>
        <dbReference type="Pfam" id="PF16014"/>
    </source>
</evidence>
<evidence type="ECO:0000313" key="10">
    <source>
        <dbReference type="RefSeq" id="XP_026289640.1"/>
    </source>
</evidence>
<organism evidence="9 10">
    <name type="scientific">Frankliniella occidentalis</name>
    <name type="common">Western flower thrips</name>
    <name type="synonym">Euthrips occidentalis</name>
    <dbReference type="NCBI Taxonomy" id="133901"/>
    <lineage>
        <taxon>Eukaryota</taxon>
        <taxon>Metazoa</taxon>
        <taxon>Ecdysozoa</taxon>
        <taxon>Arthropoda</taxon>
        <taxon>Hexapoda</taxon>
        <taxon>Insecta</taxon>
        <taxon>Pterygota</taxon>
        <taxon>Neoptera</taxon>
        <taxon>Paraneoptera</taxon>
        <taxon>Thysanoptera</taxon>
        <taxon>Terebrantia</taxon>
        <taxon>Thripoidea</taxon>
        <taxon>Thripidae</taxon>
        <taxon>Frankliniella</taxon>
    </lineage>
</organism>
<dbReference type="InterPro" id="IPR024137">
    <property type="entry name" value="His_deAcase_cplx_SAP130"/>
</dbReference>
<keyword evidence="9" id="KW-1185">Reference proteome</keyword>
<feature type="compositionally biased region" description="Acidic residues" evidence="7">
    <location>
        <begin position="934"/>
        <end position="945"/>
    </location>
</feature>
<dbReference type="Proteomes" id="UP000504606">
    <property type="component" value="Unplaced"/>
</dbReference>
<keyword evidence="3" id="KW-0678">Repressor</keyword>
<dbReference type="PANTHER" id="PTHR13497:SF3">
    <property type="entry name" value="HISTONE DEACETYLASE COMPLEX SUBUNIT SAP130"/>
    <property type="match status" value="1"/>
</dbReference>
<feature type="compositionally biased region" description="Polar residues" evidence="7">
    <location>
        <begin position="94"/>
        <end position="120"/>
    </location>
</feature>
<feature type="compositionally biased region" description="Polar residues" evidence="7">
    <location>
        <begin position="701"/>
        <end position="730"/>
    </location>
</feature>
<feature type="region of interest" description="Disordered" evidence="7">
    <location>
        <begin position="835"/>
        <end position="992"/>
    </location>
</feature>
<keyword evidence="4" id="KW-0805">Transcription regulation</keyword>
<feature type="compositionally biased region" description="Low complexity" evidence="7">
    <location>
        <begin position="333"/>
        <end position="357"/>
    </location>
</feature>
<keyword evidence="6" id="KW-0539">Nucleus</keyword>
<dbReference type="RefSeq" id="XP_026289640.1">
    <property type="nucleotide sequence ID" value="XM_026433855.2"/>
</dbReference>
<reference evidence="10" key="1">
    <citation type="submission" date="2025-08" db="UniProtKB">
        <authorList>
            <consortium name="RefSeq"/>
        </authorList>
    </citation>
    <scope>IDENTIFICATION</scope>
    <source>
        <tissue evidence="10">Whole organism</tissue>
    </source>
</reference>
<feature type="compositionally biased region" description="Low complexity" evidence="7">
    <location>
        <begin position="955"/>
        <end position="976"/>
    </location>
</feature>
<feature type="region of interest" description="Disordered" evidence="7">
    <location>
        <begin position="210"/>
        <end position="242"/>
    </location>
</feature>
<dbReference type="Pfam" id="PF16014">
    <property type="entry name" value="SAP130_C"/>
    <property type="match status" value="1"/>
</dbReference>
<feature type="region of interest" description="Disordered" evidence="7">
    <location>
        <begin position="63"/>
        <end position="135"/>
    </location>
</feature>